<comment type="similarity">
    <text evidence="11">Belongs to the KdpC family.</text>
</comment>
<sequence length="189" mass="21161">MELIKKSIYITISLFIIAVLYTGIINIFAQTFFKNSANGSIIYKNEQAIGSKYIGQLFTSDRYFHGRPSAFNYNTYNSMKETEVLPASGGSNLSISNSIYSENLKNRIEKFLNDNPELETKEIPIDMVTASGSGVDPNISIQGAMIQTKRIAKANNIPEEKIIELVKNNINNNMINVLELNLALEELLK</sequence>
<comment type="function">
    <text evidence="11">Part of the high-affinity ATP-driven potassium transport (or Kdp) system, which catalyzes the hydrolysis of ATP coupled with the electrogenic transport of potassium into the cytoplasm. This subunit acts as a catalytic chaperone that increases the ATP-binding affinity of the ATP-hydrolyzing subunit KdpB by the formation of a transient KdpB/KdpC/ATP ternary complex.</text>
</comment>
<evidence type="ECO:0000256" key="7">
    <source>
        <dbReference type="ARBA" id="ARBA00022958"/>
    </source>
</evidence>
<dbReference type="Pfam" id="PF02669">
    <property type="entry name" value="KdpC"/>
    <property type="match status" value="1"/>
</dbReference>
<evidence type="ECO:0000256" key="1">
    <source>
        <dbReference type="ARBA" id="ARBA00022448"/>
    </source>
</evidence>
<dbReference type="Proteomes" id="UP000241238">
    <property type="component" value="Chromosome"/>
</dbReference>
<evidence type="ECO:0000256" key="10">
    <source>
        <dbReference type="ARBA" id="ARBA00023136"/>
    </source>
</evidence>
<name>A0ABN5JDZ6_FUSVA</name>
<organism evidence="12 13">
    <name type="scientific">Fusobacterium varium ATCC 27725</name>
    <dbReference type="NCBI Taxonomy" id="469618"/>
    <lineage>
        <taxon>Bacteria</taxon>
        <taxon>Fusobacteriati</taxon>
        <taxon>Fusobacteriota</taxon>
        <taxon>Fusobacteriia</taxon>
        <taxon>Fusobacteriales</taxon>
        <taxon>Fusobacteriaceae</taxon>
        <taxon>Fusobacterium</taxon>
    </lineage>
</organism>
<evidence type="ECO:0000256" key="3">
    <source>
        <dbReference type="ARBA" id="ARBA00022538"/>
    </source>
</evidence>
<evidence type="ECO:0000313" key="12">
    <source>
        <dbReference type="EMBL" id="AVQ30269.1"/>
    </source>
</evidence>
<keyword evidence="10 11" id="KW-0472">Membrane</keyword>
<comment type="subcellular location">
    <subcellularLocation>
        <location evidence="11">Cell membrane</location>
        <topology evidence="11">Single-pass membrane protein</topology>
    </subcellularLocation>
</comment>
<keyword evidence="7 11" id="KW-0630">Potassium</keyword>
<proteinExistence type="inferred from homology"/>
<keyword evidence="2 11" id="KW-1003">Cell membrane</keyword>
<evidence type="ECO:0000256" key="9">
    <source>
        <dbReference type="ARBA" id="ARBA00023065"/>
    </source>
</evidence>
<keyword evidence="13" id="KW-1185">Reference proteome</keyword>
<evidence type="ECO:0000256" key="2">
    <source>
        <dbReference type="ARBA" id="ARBA00022475"/>
    </source>
</evidence>
<dbReference type="InterPro" id="IPR003820">
    <property type="entry name" value="KdpC"/>
</dbReference>
<evidence type="ECO:0000256" key="6">
    <source>
        <dbReference type="ARBA" id="ARBA00022840"/>
    </source>
</evidence>
<dbReference type="GeneID" id="77466968"/>
<evidence type="ECO:0000256" key="11">
    <source>
        <dbReference type="HAMAP-Rule" id="MF_00276"/>
    </source>
</evidence>
<keyword evidence="9 11" id="KW-0406">Ion transport</keyword>
<dbReference type="EMBL" id="CP028103">
    <property type="protein sequence ID" value="AVQ30269.1"/>
    <property type="molecule type" value="Genomic_DNA"/>
</dbReference>
<keyword evidence="8 11" id="KW-1133">Transmembrane helix</keyword>
<keyword evidence="1 11" id="KW-0813">Transport</keyword>
<accession>A0ABN5JDZ6</accession>
<keyword evidence="3 11" id="KW-0633">Potassium transport</keyword>
<keyword evidence="5 11" id="KW-0547">Nucleotide-binding</keyword>
<keyword evidence="6 11" id="KW-0067">ATP-binding</keyword>
<dbReference type="PANTHER" id="PTHR30042">
    <property type="entry name" value="POTASSIUM-TRANSPORTING ATPASE C CHAIN"/>
    <property type="match status" value="1"/>
</dbReference>
<dbReference type="PANTHER" id="PTHR30042:SF2">
    <property type="entry name" value="POTASSIUM-TRANSPORTING ATPASE KDPC SUBUNIT"/>
    <property type="match status" value="1"/>
</dbReference>
<evidence type="ECO:0000256" key="4">
    <source>
        <dbReference type="ARBA" id="ARBA00022692"/>
    </source>
</evidence>
<keyword evidence="4 11" id="KW-0812">Transmembrane</keyword>
<dbReference type="PIRSF" id="PIRSF001296">
    <property type="entry name" value="K_ATPase_KdpC"/>
    <property type="match status" value="1"/>
</dbReference>
<comment type="subunit">
    <text evidence="11">The system is composed of three essential subunits: KdpA, KdpB and KdpC.</text>
</comment>
<dbReference type="RefSeq" id="WP_005949057.1">
    <property type="nucleotide sequence ID" value="NZ_CP028103.1"/>
</dbReference>
<gene>
    <name evidence="11" type="primary">kdpC</name>
    <name evidence="12" type="ORF">C4N18_03120</name>
</gene>
<dbReference type="HAMAP" id="MF_00276">
    <property type="entry name" value="KdpC"/>
    <property type="match status" value="1"/>
</dbReference>
<evidence type="ECO:0000313" key="13">
    <source>
        <dbReference type="Proteomes" id="UP000241238"/>
    </source>
</evidence>
<evidence type="ECO:0000256" key="8">
    <source>
        <dbReference type="ARBA" id="ARBA00022989"/>
    </source>
</evidence>
<reference evidence="13" key="1">
    <citation type="journal article" date="2018" name="MSphere">
        <title>Fusobacterium Genomics Using MinION and Illumina Sequencing Enables Genome Completion and Correction.</title>
        <authorList>
            <person name="Todd S.M."/>
            <person name="Settlage R.E."/>
            <person name="Lahmers K.K."/>
            <person name="Slade D.J."/>
        </authorList>
    </citation>
    <scope>NUCLEOTIDE SEQUENCE [LARGE SCALE GENOMIC DNA]</scope>
    <source>
        <strain evidence="13">ATCC 27725</strain>
    </source>
</reference>
<feature type="transmembrane region" description="Helical" evidence="11">
    <location>
        <begin position="7"/>
        <end position="29"/>
    </location>
</feature>
<protein>
    <recommendedName>
        <fullName evidence="11">Potassium-transporting ATPase KdpC subunit</fullName>
    </recommendedName>
    <alternativeName>
        <fullName evidence="11">ATP phosphohydrolase [potassium-transporting] C chain</fullName>
    </alternativeName>
    <alternativeName>
        <fullName evidence="11">Potassium-binding and translocating subunit C</fullName>
    </alternativeName>
    <alternativeName>
        <fullName evidence="11">Potassium-translocating ATPase C chain</fullName>
    </alternativeName>
</protein>
<evidence type="ECO:0000256" key="5">
    <source>
        <dbReference type="ARBA" id="ARBA00022741"/>
    </source>
</evidence>